<dbReference type="KEGG" id="aaf:AURANDRAFT_62518"/>
<dbReference type="SUPFAM" id="SSF47473">
    <property type="entry name" value="EF-hand"/>
    <property type="match status" value="1"/>
</dbReference>
<gene>
    <name evidence="1" type="ORF">SO694_0000377</name>
</gene>
<comment type="caution">
    <text evidence="1">The sequence shown here is derived from an EMBL/GenBank/DDBJ whole genome shotgun (WGS) entry which is preliminary data.</text>
</comment>
<dbReference type="InterPro" id="IPR011992">
    <property type="entry name" value="EF-hand-dom_pair"/>
</dbReference>
<dbReference type="InterPro" id="IPR018247">
    <property type="entry name" value="EF_Hand_1_Ca_BS"/>
</dbReference>
<proteinExistence type="predicted"/>
<dbReference type="Proteomes" id="UP001363151">
    <property type="component" value="Unassembled WGS sequence"/>
</dbReference>
<dbReference type="PROSITE" id="PS50222">
    <property type="entry name" value="EF_HAND_2"/>
    <property type="match status" value="1"/>
</dbReference>
<dbReference type="Gene3D" id="1.10.238.10">
    <property type="entry name" value="EF-hand"/>
    <property type="match status" value="1"/>
</dbReference>
<evidence type="ECO:0000313" key="2">
    <source>
        <dbReference type="Proteomes" id="UP001363151"/>
    </source>
</evidence>
<evidence type="ECO:0000313" key="1">
    <source>
        <dbReference type="EMBL" id="KAK7254020.1"/>
    </source>
</evidence>
<accession>A0ABR1GDP0</accession>
<dbReference type="GO" id="GO:0005509">
    <property type="term" value="F:calcium ion binding"/>
    <property type="evidence" value="ECO:0007669"/>
    <property type="project" value="InterPro"/>
</dbReference>
<dbReference type="InterPro" id="IPR002048">
    <property type="entry name" value="EF_hand_dom"/>
</dbReference>
<dbReference type="EMBL" id="JBBJCI010000033">
    <property type="protein sequence ID" value="KAK7254020.1"/>
    <property type="molecule type" value="Genomic_DNA"/>
</dbReference>
<sequence>MRRSSIIALALVATTTALVPISHRPALRRLRSATPRTSAAPSSTARFAAHDDESPEALLAQANALRAEAQALESSIREEQEATLQQALDAAFAAADANGDGVVTVDELRAALRTAFVAEAADGRSARKFEALLDDGDRLERVVASLDDNGDGVLQPSEFVPLKEMRARLEAQWREDRSAASKIASAKSAEEDVERTRRERLDAWEAISNKTDAPARALAVGAYFLPALDILPPAQPVDDFMASVPVDGLLGVGAPEPSAVAAAANGALRALDKVDVAFHAVPFGGLLAFILLSNLASNAAAPRLARFAARHAIVIDLASAVGLPLLLVNDASAPYARPLFASIILVSVVASALGVEPSFAPGTGQLTKKFTDDFEAVVKQVISATVGTNPVNLVDLQEPPKDDDKDEKQK</sequence>
<reference evidence="1 2" key="1">
    <citation type="submission" date="2024-03" db="EMBL/GenBank/DDBJ databases">
        <title>Aureococcus anophagefferens CCMP1851 and Kratosvirus quantuckense: Draft genome of a second virus-susceptible host strain in the model system.</title>
        <authorList>
            <person name="Chase E."/>
            <person name="Truchon A.R."/>
            <person name="Schepens W."/>
            <person name="Wilhelm S.W."/>
        </authorList>
    </citation>
    <scope>NUCLEOTIDE SEQUENCE [LARGE SCALE GENOMIC DNA]</scope>
    <source>
        <strain evidence="1 2">CCMP1851</strain>
    </source>
</reference>
<organism evidence="1 2">
    <name type="scientific">Aureococcus anophagefferens</name>
    <name type="common">Harmful bloom alga</name>
    <dbReference type="NCBI Taxonomy" id="44056"/>
    <lineage>
        <taxon>Eukaryota</taxon>
        <taxon>Sar</taxon>
        <taxon>Stramenopiles</taxon>
        <taxon>Ochrophyta</taxon>
        <taxon>Pelagophyceae</taxon>
        <taxon>Pelagomonadales</taxon>
        <taxon>Pelagomonadaceae</taxon>
        <taxon>Aureococcus</taxon>
    </lineage>
</organism>
<keyword evidence="2" id="KW-1185">Reference proteome</keyword>
<name>A0ABR1GDP0_AURAN</name>
<protein>
    <submittedName>
        <fullName evidence="1">Uncharacterized protein</fullName>
    </submittedName>
</protein>
<dbReference type="PROSITE" id="PS00018">
    <property type="entry name" value="EF_HAND_1"/>
    <property type="match status" value="2"/>
</dbReference>
<dbReference type="SMART" id="SM00054">
    <property type="entry name" value="EFh"/>
    <property type="match status" value="2"/>
</dbReference>
<dbReference type="Pfam" id="PF13202">
    <property type="entry name" value="EF-hand_5"/>
    <property type="match status" value="1"/>
</dbReference>